<dbReference type="Proteomes" id="UP001152747">
    <property type="component" value="Unassembled WGS sequence"/>
</dbReference>
<protein>
    <submittedName>
        <fullName evidence="2">Uncharacterized protein</fullName>
    </submittedName>
</protein>
<dbReference type="AlphaFoldDB" id="A0A9P1N0G9"/>
<keyword evidence="3" id="KW-1185">Reference proteome</keyword>
<proteinExistence type="predicted"/>
<accession>A0A9P1N0G9</accession>
<evidence type="ECO:0000313" key="2">
    <source>
        <dbReference type="EMBL" id="CAI5443141.1"/>
    </source>
</evidence>
<gene>
    <name evidence="2" type="ORF">CAMP_LOCUS5778</name>
</gene>
<sequence>MLAIIINFKNACNCHSFCQPYHQPPQYYPQQHQGSNCVSCENSEEEDYDTPRFRKKSRKNKKKNKKKFKFSSEELPEGLEDLGKEDEDEFPLPPDSSDSEKFEEKFVPKESVAQKSSAVSAPAGLGALGLGNGQLFGIGSGVGVGVPGVGPIGVSSGIGIG</sequence>
<evidence type="ECO:0000256" key="1">
    <source>
        <dbReference type="SAM" id="MobiDB-lite"/>
    </source>
</evidence>
<feature type="compositionally biased region" description="Acidic residues" evidence="1">
    <location>
        <begin position="74"/>
        <end position="90"/>
    </location>
</feature>
<feature type="compositionally biased region" description="Low complexity" evidence="1">
    <location>
        <begin position="29"/>
        <end position="41"/>
    </location>
</feature>
<feature type="region of interest" description="Disordered" evidence="1">
    <location>
        <begin position="29"/>
        <end position="103"/>
    </location>
</feature>
<feature type="compositionally biased region" description="Basic residues" evidence="1">
    <location>
        <begin position="53"/>
        <end position="69"/>
    </location>
</feature>
<dbReference type="EMBL" id="CANHGI010000002">
    <property type="protein sequence ID" value="CAI5443141.1"/>
    <property type="molecule type" value="Genomic_DNA"/>
</dbReference>
<comment type="caution">
    <text evidence="2">The sequence shown here is derived from an EMBL/GenBank/DDBJ whole genome shotgun (WGS) entry which is preliminary data.</text>
</comment>
<organism evidence="2 3">
    <name type="scientific">Caenorhabditis angaria</name>
    <dbReference type="NCBI Taxonomy" id="860376"/>
    <lineage>
        <taxon>Eukaryota</taxon>
        <taxon>Metazoa</taxon>
        <taxon>Ecdysozoa</taxon>
        <taxon>Nematoda</taxon>
        <taxon>Chromadorea</taxon>
        <taxon>Rhabditida</taxon>
        <taxon>Rhabditina</taxon>
        <taxon>Rhabditomorpha</taxon>
        <taxon>Rhabditoidea</taxon>
        <taxon>Rhabditidae</taxon>
        <taxon>Peloderinae</taxon>
        <taxon>Caenorhabditis</taxon>
    </lineage>
</organism>
<evidence type="ECO:0000313" key="3">
    <source>
        <dbReference type="Proteomes" id="UP001152747"/>
    </source>
</evidence>
<name>A0A9P1N0G9_9PELO</name>
<reference evidence="2" key="1">
    <citation type="submission" date="2022-11" db="EMBL/GenBank/DDBJ databases">
        <authorList>
            <person name="Kikuchi T."/>
        </authorList>
    </citation>
    <scope>NUCLEOTIDE SEQUENCE</scope>
    <source>
        <strain evidence="2">PS1010</strain>
    </source>
</reference>